<dbReference type="InterPro" id="IPR023140">
    <property type="entry name" value="DUF357"/>
</dbReference>
<dbReference type="EMBL" id="CP017803">
    <property type="protein sequence ID" value="ATZ59087.1"/>
    <property type="molecule type" value="Genomic_DNA"/>
</dbReference>
<feature type="coiled-coil region" evidence="1">
    <location>
        <begin position="7"/>
        <end position="34"/>
    </location>
</feature>
<dbReference type="Proteomes" id="UP000232133">
    <property type="component" value="Chromosome"/>
</dbReference>
<dbReference type="AlphaFoldDB" id="A0A2H4U4Q8"/>
<gene>
    <name evidence="3" type="ORF">BK798_00985</name>
</gene>
<evidence type="ECO:0000313" key="4">
    <source>
        <dbReference type="Proteomes" id="UP000232133"/>
    </source>
</evidence>
<accession>A0A2H4U4Q8</accession>
<dbReference type="RefSeq" id="WP_004032367.1">
    <property type="nucleotide sequence ID" value="NZ_AP025586.1"/>
</dbReference>
<dbReference type="SUPFAM" id="SSF158372">
    <property type="entry name" value="AF1782-like"/>
    <property type="match status" value="1"/>
</dbReference>
<dbReference type="SMR" id="A0A2H4U4Q8"/>
<dbReference type="InterPro" id="IPR036809">
    <property type="entry name" value="AF1782-like_sf"/>
</dbReference>
<feature type="domain" description="DUF357" evidence="2">
    <location>
        <begin position="14"/>
        <end position="78"/>
    </location>
</feature>
<evidence type="ECO:0000256" key="1">
    <source>
        <dbReference type="SAM" id="Coils"/>
    </source>
</evidence>
<evidence type="ECO:0000313" key="3">
    <source>
        <dbReference type="EMBL" id="ATZ59087.1"/>
    </source>
</evidence>
<proteinExistence type="predicted"/>
<reference evidence="3 4" key="1">
    <citation type="submission" date="2016-10" db="EMBL/GenBank/DDBJ databases">
        <authorList>
            <person name="Varghese N."/>
        </authorList>
    </citation>
    <scope>NUCLEOTIDE SEQUENCE [LARGE SCALE GENOMIC DNA]</scope>
    <source>
        <strain evidence="3 4">KB11</strain>
    </source>
</reference>
<name>A0A2H4U4Q8_METSM</name>
<sequence>MNDLESAEKISIDIKKLERNLKQVEDINFEGKEKEVYDRAVDYMNDSKYYLEKKKDMRTAFGCIEYSHGLLDALRMIHGLI</sequence>
<dbReference type="OrthoDB" id="148073at2157"/>
<protein>
    <recommendedName>
        <fullName evidence="2">DUF357 domain-containing protein</fullName>
    </recommendedName>
</protein>
<dbReference type="OMA" id="CITYAHG"/>
<dbReference type="Gene3D" id="1.20.1270.90">
    <property type="entry name" value="AF1782-like"/>
    <property type="match status" value="1"/>
</dbReference>
<keyword evidence="1" id="KW-0175">Coiled coil</keyword>
<dbReference type="GeneID" id="72589899"/>
<evidence type="ECO:0000259" key="2">
    <source>
        <dbReference type="Pfam" id="PF04010"/>
    </source>
</evidence>
<dbReference type="Pfam" id="PF04010">
    <property type="entry name" value="DUF357"/>
    <property type="match status" value="1"/>
</dbReference>
<organism evidence="3 4">
    <name type="scientific">Methanobrevibacter smithii</name>
    <dbReference type="NCBI Taxonomy" id="2173"/>
    <lineage>
        <taxon>Archaea</taxon>
        <taxon>Methanobacteriati</taxon>
        <taxon>Methanobacteriota</taxon>
        <taxon>Methanomada group</taxon>
        <taxon>Methanobacteria</taxon>
        <taxon>Methanobacteriales</taxon>
        <taxon>Methanobacteriaceae</taxon>
        <taxon>Methanobrevibacter</taxon>
    </lineage>
</organism>